<dbReference type="InterPro" id="IPR041457">
    <property type="entry name" value="CxC2_KDZ-assoc"/>
</dbReference>
<dbReference type="InterPro" id="IPR040521">
    <property type="entry name" value="KDZ"/>
</dbReference>
<keyword evidence="4" id="KW-1185">Reference proteome</keyword>
<evidence type="ECO:0000313" key="3">
    <source>
        <dbReference type="EMBL" id="SJL12089.1"/>
    </source>
</evidence>
<proteinExistence type="predicted"/>
<accession>A0A284RTK2</accession>
<dbReference type="OMA" id="HEEYMNI"/>
<name>A0A284RTK2_ARMOS</name>
<feature type="signal peptide" evidence="1">
    <location>
        <begin position="1"/>
        <end position="22"/>
    </location>
</feature>
<keyword evidence="1" id="KW-0732">Signal</keyword>
<dbReference type="EMBL" id="FUEG01000016">
    <property type="protein sequence ID" value="SJL12089.1"/>
    <property type="molecule type" value="Genomic_DNA"/>
</dbReference>
<evidence type="ECO:0000313" key="4">
    <source>
        <dbReference type="Proteomes" id="UP000219338"/>
    </source>
</evidence>
<dbReference type="AlphaFoldDB" id="A0A284RTK2"/>
<reference evidence="4" key="1">
    <citation type="journal article" date="2017" name="Nat. Ecol. Evol.">
        <title>Genome expansion and lineage-specific genetic innovations in the forest pathogenic fungi Armillaria.</title>
        <authorList>
            <person name="Sipos G."/>
            <person name="Prasanna A.N."/>
            <person name="Walter M.C."/>
            <person name="O'Connor E."/>
            <person name="Balint B."/>
            <person name="Krizsan K."/>
            <person name="Kiss B."/>
            <person name="Hess J."/>
            <person name="Varga T."/>
            <person name="Slot J."/>
            <person name="Riley R."/>
            <person name="Boka B."/>
            <person name="Rigling D."/>
            <person name="Barry K."/>
            <person name="Lee J."/>
            <person name="Mihaltcheva S."/>
            <person name="LaButti K."/>
            <person name="Lipzen A."/>
            <person name="Waldron R."/>
            <person name="Moloney N.M."/>
            <person name="Sperisen C."/>
            <person name="Kredics L."/>
            <person name="Vagvoelgyi C."/>
            <person name="Patrignani A."/>
            <person name="Fitzpatrick D."/>
            <person name="Nagy I."/>
            <person name="Doyle S."/>
            <person name="Anderson J.B."/>
            <person name="Grigoriev I.V."/>
            <person name="Gueldener U."/>
            <person name="Muensterkoetter M."/>
            <person name="Nagy L.G."/>
        </authorList>
    </citation>
    <scope>NUCLEOTIDE SEQUENCE [LARGE SCALE GENOMIC DNA]</scope>
    <source>
        <strain evidence="4">C18/9</strain>
    </source>
</reference>
<feature type="chain" id="PRO_5013261571" description="CxC2-like cysteine cluster KDZ transposase-associated domain-containing protein" evidence="1">
    <location>
        <begin position="23"/>
        <end position="199"/>
    </location>
</feature>
<evidence type="ECO:0000259" key="2">
    <source>
        <dbReference type="Pfam" id="PF18803"/>
    </source>
</evidence>
<organism evidence="3 4">
    <name type="scientific">Armillaria ostoyae</name>
    <name type="common">Armillaria root rot fungus</name>
    <dbReference type="NCBI Taxonomy" id="47428"/>
    <lineage>
        <taxon>Eukaryota</taxon>
        <taxon>Fungi</taxon>
        <taxon>Dikarya</taxon>
        <taxon>Basidiomycota</taxon>
        <taxon>Agaricomycotina</taxon>
        <taxon>Agaricomycetes</taxon>
        <taxon>Agaricomycetidae</taxon>
        <taxon>Agaricales</taxon>
        <taxon>Marasmiineae</taxon>
        <taxon>Physalacriaceae</taxon>
        <taxon>Armillaria</taxon>
    </lineage>
</organism>
<sequence length="199" mass="22452">MAASFQLLNFLHILSLCAKTSVYDFYRMLEKLTMNTGMGVPKSRYKALMRMLLQWWHLKMLKHGGQGHMPNSIEMTQYHDLAVLCPSCPQLGINLPEGWENAPPEMQFLYVLLLCMDANFHLKNQMISSYSRDPGLGIGLGYFVSKDLFEAYVLNHTSDEDISTCVGFAALAKADTKFLKGMRYTGIGAVSCAWGEFLM</sequence>
<dbReference type="STRING" id="47428.A0A284RTK2"/>
<dbReference type="OrthoDB" id="3004525at2759"/>
<feature type="domain" description="CxC2-like cysteine cluster KDZ transposase-associated" evidence="2">
    <location>
        <begin position="2"/>
        <end position="37"/>
    </location>
</feature>
<dbReference type="Pfam" id="PF18803">
    <property type="entry name" value="CxC2"/>
    <property type="match status" value="1"/>
</dbReference>
<gene>
    <name evidence="3" type="ORF">ARMOST_15510</name>
</gene>
<dbReference type="Pfam" id="PF18758">
    <property type="entry name" value="KDZ"/>
    <property type="match status" value="1"/>
</dbReference>
<evidence type="ECO:0000256" key="1">
    <source>
        <dbReference type="SAM" id="SignalP"/>
    </source>
</evidence>
<protein>
    <recommendedName>
        <fullName evidence="2">CxC2-like cysteine cluster KDZ transposase-associated domain-containing protein</fullName>
    </recommendedName>
</protein>
<dbReference type="Proteomes" id="UP000219338">
    <property type="component" value="Unassembled WGS sequence"/>
</dbReference>